<dbReference type="EMBL" id="JANSHE010000248">
    <property type="protein sequence ID" value="KAJ3013783.1"/>
    <property type="molecule type" value="Genomic_DNA"/>
</dbReference>
<accession>A0ACC1Q8K8</accession>
<evidence type="ECO:0000313" key="1">
    <source>
        <dbReference type="EMBL" id="KAJ3013783.1"/>
    </source>
</evidence>
<reference evidence="1" key="1">
    <citation type="submission" date="2022-08" db="EMBL/GenBank/DDBJ databases">
        <title>Genome Sequence of Pycnoporus sanguineus.</title>
        <authorList>
            <person name="Buettner E."/>
        </authorList>
    </citation>
    <scope>NUCLEOTIDE SEQUENCE</scope>
    <source>
        <strain evidence="1">CG-C14</strain>
    </source>
</reference>
<evidence type="ECO:0000313" key="2">
    <source>
        <dbReference type="Proteomes" id="UP001144978"/>
    </source>
</evidence>
<gene>
    <name evidence="1" type="ORF">NUW54_g1492</name>
</gene>
<proteinExistence type="predicted"/>
<organism evidence="1 2">
    <name type="scientific">Trametes sanguinea</name>
    <dbReference type="NCBI Taxonomy" id="158606"/>
    <lineage>
        <taxon>Eukaryota</taxon>
        <taxon>Fungi</taxon>
        <taxon>Dikarya</taxon>
        <taxon>Basidiomycota</taxon>
        <taxon>Agaricomycotina</taxon>
        <taxon>Agaricomycetes</taxon>
        <taxon>Polyporales</taxon>
        <taxon>Polyporaceae</taxon>
        <taxon>Trametes</taxon>
    </lineage>
</organism>
<dbReference type="Proteomes" id="UP001144978">
    <property type="component" value="Unassembled WGS sequence"/>
</dbReference>
<comment type="caution">
    <text evidence="1">The sequence shown here is derived from an EMBL/GenBank/DDBJ whole genome shotgun (WGS) entry which is preliminary data.</text>
</comment>
<protein>
    <submittedName>
        <fullName evidence="1">Uncharacterized protein</fullName>
    </submittedName>
</protein>
<name>A0ACC1Q8K8_9APHY</name>
<sequence>MSVLFPVRIKAVWHSIPRLERRATVATPGEAATHQADYDLRAEPQSFGISDCGYCQKHSARMGTCQQTAPRSELSDLILAVGGVSGNYISAICATYTGSSHTLATDIHTSVIKSTQYALKQENRRIKWLLQASLIPLARRGLIYETGSARPRLVLLSSREDWDPACGAFASTEDLDTDVWFRDSDRFAIVPVTYFPGTECWLRNGFDIVALRPLGDSDPVPLNTAIRRLFSMDWHGNLLVIKRGRYDSGRAISITPPEISLINAVVQRWLEIRSADPSSSDDDL</sequence>
<keyword evidence="2" id="KW-1185">Reference proteome</keyword>